<evidence type="ECO:0000256" key="7">
    <source>
        <dbReference type="ARBA" id="ARBA00022833"/>
    </source>
</evidence>
<dbReference type="SUPFAM" id="SSF52540">
    <property type="entry name" value="P-loop containing nucleoside triphosphate hydrolases"/>
    <property type="match status" value="1"/>
</dbReference>
<evidence type="ECO:0000256" key="10">
    <source>
        <dbReference type="ARBA" id="ARBA00023235"/>
    </source>
</evidence>
<evidence type="ECO:0000259" key="14">
    <source>
        <dbReference type="PROSITE" id="PS51194"/>
    </source>
</evidence>
<dbReference type="SMART" id="SM00487">
    <property type="entry name" value="DEXDc"/>
    <property type="match status" value="1"/>
</dbReference>
<dbReference type="InterPro" id="IPR041236">
    <property type="entry name" value="PriA_C"/>
</dbReference>
<dbReference type="GO" id="GO:0006310">
    <property type="term" value="P:DNA recombination"/>
    <property type="evidence" value="ECO:0007669"/>
    <property type="project" value="InterPro"/>
</dbReference>
<feature type="domain" description="Helicase ATP-binding" evidence="13">
    <location>
        <begin position="210"/>
        <end position="376"/>
    </location>
</feature>
<dbReference type="FunFam" id="3.40.50.300:FF:000489">
    <property type="entry name" value="Primosome assembly protein PriA"/>
    <property type="match status" value="1"/>
</dbReference>
<keyword evidence="6 12" id="KW-0347">Helicase</keyword>
<dbReference type="InterPro" id="IPR001650">
    <property type="entry name" value="Helicase_C-like"/>
</dbReference>
<evidence type="ECO:0000259" key="13">
    <source>
        <dbReference type="PROSITE" id="PS51192"/>
    </source>
</evidence>
<dbReference type="GO" id="GO:1990077">
    <property type="term" value="C:primosome complex"/>
    <property type="evidence" value="ECO:0007669"/>
    <property type="project" value="UniProtKB-UniRule"/>
</dbReference>
<feature type="binding site" evidence="12">
    <location>
        <position position="478"/>
    </location>
    <ligand>
        <name>Zn(2+)</name>
        <dbReference type="ChEBI" id="CHEBI:29105"/>
        <label>1</label>
    </ligand>
</feature>
<comment type="catalytic activity">
    <reaction evidence="11 12">
        <text>ATP + H2O = ADP + phosphate + H(+)</text>
        <dbReference type="Rhea" id="RHEA:13065"/>
        <dbReference type="ChEBI" id="CHEBI:15377"/>
        <dbReference type="ChEBI" id="CHEBI:15378"/>
        <dbReference type="ChEBI" id="CHEBI:30616"/>
        <dbReference type="ChEBI" id="CHEBI:43474"/>
        <dbReference type="ChEBI" id="CHEBI:456216"/>
        <dbReference type="EC" id="5.6.2.4"/>
    </reaction>
</comment>
<evidence type="ECO:0000256" key="6">
    <source>
        <dbReference type="ARBA" id="ARBA00022806"/>
    </source>
</evidence>
<keyword evidence="16" id="KW-1185">Reference proteome</keyword>
<protein>
    <recommendedName>
        <fullName evidence="12">Replication restart protein PriA</fullName>
    </recommendedName>
    <alternativeName>
        <fullName evidence="12">ATP-dependent DNA helicase PriA</fullName>
        <ecNumber evidence="12">5.6.2.4</ecNumber>
    </alternativeName>
    <alternativeName>
        <fullName evidence="12">DNA 3'-5' helicase PriA</fullName>
    </alternativeName>
</protein>
<evidence type="ECO:0000256" key="2">
    <source>
        <dbReference type="ARBA" id="ARBA00022705"/>
    </source>
</evidence>
<dbReference type="OrthoDB" id="9759544at2"/>
<keyword evidence="7 12" id="KW-0862">Zinc</keyword>
<dbReference type="PROSITE" id="PS51192">
    <property type="entry name" value="HELICASE_ATP_BIND_1"/>
    <property type="match status" value="1"/>
</dbReference>
<gene>
    <name evidence="12 15" type="primary">priA</name>
    <name evidence="15" type="ORF">FEM41_06310</name>
</gene>
<keyword evidence="4 12" id="KW-0547">Nucleotide-binding</keyword>
<dbReference type="GO" id="GO:0006269">
    <property type="term" value="P:DNA replication, synthesis of primer"/>
    <property type="evidence" value="ECO:0007669"/>
    <property type="project" value="UniProtKB-KW"/>
</dbReference>
<keyword evidence="9 12" id="KW-0238">DNA-binding</keyword>
<comment type="catalytic activity">
    <reaction evidence="12">
        <text>Couples ATP hydrolysis with the unwinding of duplex DNA by translocating in the 3'-5' direction.</text>
        <dbReference type="EC" id="5.6.2.4"/>
    </reaction>
</comment>
<dbReference type="HAMAP" id="MF_00983">
    <property type="entry name" value="PriA"/>
    <property type="match status" value="1"/>
</dbReference>
<keyword evidence="3 12" id="KW-0479">Metal-binding</keyword>
<dbReference type="NCBIfam" id="NF004065">
    <property type="entry name" value="PRK05580.1-1"/>
    <property type="match status" value="1"/>
</dbReference>
<evidence type="ECO:0000313" key="16">
    <source>
        <dbReference type="Proteomes" id="UP000302163"/>
    </source>
</evidence>
<evidence type="ECO:0000256" key="4">
    <source>
        <dbReference type="ARBA" id="ARBA00022741"/>
    </source>
</evidence>
<sequence>MLVAHIALPVPLARTFDYLIPDGMTIAAGCRASVPFGRRQMVGIVLAVSEHSELPHNELKSVSEALDSQPLFPAPLWRLLLWAKDYYHHPVGEVLFHALPVLLRQGKPDHPAPLWYWRASEEGQSIDINSLKRAAKQQQALAMLRQRDIWRHQVPELEISETALQALRKKGLCDIHSQLPEITDWRPGFTVSGDRLRLNTEQATAVGAIHGESGQFAAWLLAGITGSGKTEVYLSVLENVLAQGRQALVLVPEIGLTPQTIARFRERFNAPVEVLHSALNDSERLSAWLKARSGEAAIVIGTRSALFTPFKDLGVIVIDEEHDSSYKQQEGWRYHARDLAVFRAHAENIPIILGSATPALETLHNVRIGKYRQLKLTRRAGNARPATQHVLDLKGQALQAGLAPQLIARMRQHLQADNQVILFLNRRGFAPALLCHDCGWIAECPRCDHYYTLHQAQRHLRCHHCDSQRPLPPQCPQCGSTHMVPVGLGTEQLEQLLAPLFPGVPISRIDRDTTSRKGALEQQLADVYRGGARVLIGTQMLAKGHHFPDVTLVSLLDVDGALFSADFRAAERFAQLYTQVSGRAGRAGKQGEVVLQTHHPDHPLLQTLLHQGYDAFADQALAERQTMMLPPWSSHILIRAEDHNNQQAPVFLQQFRNLLQSSPLADQQLWLIGPVPALQPKRGGRFRWQLLLQHGSRARLQRLLSDSLKLVNTLPEARRVKWVLDVDPIES</sequence>
<keyword evidence="10 12" id="KW-0413">Isomerase</keyword>
<reference evidence="15 16" key="1">
    <citation type="submission" date="2019-05" db="EMBL/GenBank/DDBJ databases">
        <title>Complete genome sequence of Izhakiella calystegiae KSNA2, an endophyte isolated from beach morning glory (Calystegia soldanella).</title>
        <authorList>
            <person name="Jiang L."/>
            <person name="Jeong J.C."/>
            <person name="Kim C.Y."/>
            <person name="Kim D.H."/>
            <person name="Kim S.W."/>
            <person name="Lee j."/>
        </authorList>
    </citation>
    <scope>NUCLEOTIDE SEQUENCE [LARGE SCALE GENOMIC DNA]</scope>
    <source>
        <strain evidence="15 16">KSNA2</strain>
    </source>
</reference>
<dbReference type="InterPro" id="IPR048949">
    <property type="entry name" value="WHD_PriA"/>
</dbReference>
<feature type="binding site" evidence="12">
    <location>
        <position position="462"/>
    </location>
    <ligand>
        <name>Zn(2+)</name>
        <dbReference type="ChEBI" id="CHEBI:29105"/>
        <label>2</label>
    </ligand>
</feature>
<dbReference type="KEGG" id="izh:FEM41_06310"/>
<feature type="binding site" evidence="12">
    <location>
        <position position="444"/>
    </location>
    <ligand>
        <name>Zn(2+)</name>
        <dbReference type="ChEBI" id="CHEBI:29105"/>
        <label>2</label>
    </ligand>
</feature>
<dbReference type="GO" id="GO:0005524">
    <property type="term" value="F:ATP binding"/>
    <property type="evidence" value="ECO:0007669"/>
    <property type="project" value="UniProtKB-UniRule"/>
</dbReference>
<dbReference type="InterPro" id="IPR027417">
    <property type="entry name" value="P-loop_NTPase"/>
</dbReference>
<dbReference type="InterPro" id="IPR041222">
    <property type="entry name" value="PriA_3primeBD"/>
</dbReference>
<evidence type="ECO:0000256" key="12">
    <source>
        <dbReference type="HAMAP-Rule" id="MF_00983"/>
    </source>
</evidence>
<feature type="binding site" evidence="12">
    <location>
        <position position="465"/>
    </location>
    <ligand>
        <name>Zn(2+)</name>
        <dbReference type="ChEBI" id="CHEBI:29105"/>
        <label>2</label>
    </ligand>
</feature>
<dbReference type="PANTHER" id="PTHR30580">
    <property type="entry name" value="PRIMOSOMAL PROTEIN N"/>
    <property type="match status" value="1"/>
</dbReference>
<dbReference type="AlphaFoldDB" id="A0A4P8YHT7"/>
<feature type="binding site" evidence="12">
    <location>
        <position position="447"/>
    </location>
    <ligand>
        <name>Zn(2+)</name>
        <dbReference type="ChEBI" id="CHEBI:29105"/>
        <label>2</label>
    </ligand>
</feature>
<feature type="binding site" evidence="12">
    <location>
        <position position="435"/>
    </location>
    <ligand>
        <name>Zn(2+)</name>
        <dbReference type="ChEBI" id="CHEBI:29105"/>
        <label>1</label>
    </ligand>
</feature>
<dbReference type="Proteomes" id="UP000302163">
    <property type="component" value="Chromosome"/>
</dbReference>
<dbReference type="GO" id="GO:0043138">
    <property type="term" value="F:3'-5' DNA helicase activity"/>
    <property type="evidence" value="ECO:0007669"/>
    <property type="project" value="UniProtKB-EC"/>
</dbReference>
<dbReference type="PANTHER" id="PTHR30580:SF0">
    <property type="entry name" value="PRIMOSOMAL PROTEIN N"/>
    <property type="match status" value="1"/>
</dbReference>
<dbReference type="CDD" id="cd17929">
    <property type="entry name" value="DEXHc_priA"/>
    <property type="match status" value="1"/>
</dbReference>
<dbReference type="InterPro" id="IPR042115">
    <property type="entry name" value="PriA_3primeBD_sf"/>
</dbReference>
<dbReference type="FunFam" id="3.40.1440.60:FF:000001">
    <property type="entry name" value="Primosomal protein N"/>
    <property type="match status" value="1"/>
</dbReference>
<comment type="subunit">
    <text evidence="12">Component of the replication restart primosome.</text>
</comment>
<dbReference type="GO" id="GO:0016887">
    <property type="term" value="F:ATP hydrolysis activity"/>
    <property type="evidence" value="ECO:0007669"/>
    <property type="project" value="RHEA"/>
</dbReference>
<evidence type="ECO:0000256" key="8">
    <source>
        <dbReference type="ARBA" id="ARBA00022840"/>
    </source>
</evidence>
<dbReference type="GO" id="GO:0006302">
    <property type="term" value="P:double-strand break repair"/>
    <property type="evidence" value="ECO:0007669"/>
    <property type="project" value="InterPro"/>
</dbReference>
<evidence type="ECO:0000256" key="3">
    <source>
        <dbReference type="ARBA" id="ARBA00022723"/>
    </source>
</evidence>
<evidence type="ECO:0000313" key="15">
    <source>
        <dbReference type="EMBL" id="QCT19298.1"/>
    </source>
</evidence>
<dbReference type="EC" id="5.6.2.4" evidence="12"/>
<comment type="similarity">
    <text evidence="12">Belongs to the helicase family. PriA subfamily.</text>
</comment>
<dbReference type="Pfam" id="PF00271">
    <property type="entry name" value="Helicase_C"/>
    <property type="match status" value="1"/>
</dbReference>
<name>A0A4P8YHT7_9ENTR</name>
<dbReference type="SMART" id="SM00490">
    <property type="entry name" value="HELICc"/>
    <property type="match status" value="1"/>
</dbReference>
<dbReference type="Pfam" id="PF17764">
    <property type="entry name" value="PriA_3primeBD"/>
    <property type="match status" value="1"/>
</dbReference>
<comment type="cofactor">
    <cofactor evidence="12">
        <name>Zn(2+)</name>
        <dbReference type="ChEBI" id="CHEBI:29105"/>
    </cofactor>
    <text evidence="12">Binds 2 zinc ions per subunit.</text>
</comment>
<dbReference type="InterPro" id="IPR040498">
    <property type="entry name" value="PriA_CRR"/>
</dbReference>
<evidence type="ECO:0000256" key="1">
    <source>
        <dbReference type="ARBA" id="ARBA00022515"/>
    </source>
</evidence>
<dbReference type="Pfam" id="PF18319">
    <property type="entry name" value="Zn_ribbon_PriA"/>
    <property type="match status" value="1"/>
</dbReference>
<feature type="binding site" evidence="12">
    <location>
        <position position="438"/>
    </location>
    <ligand>
        <name>Zn(2+)</name>
        <dbReference type="ChEBI" id="CHEBI:29105"/>
        <label>1</label>
    </ligand>
</feature>
<keyword evidence="2 12" id="KW-0235">DNA replication</keyword>
<evidence type="ECO:0000256" key="5">
    <source>
        <dbReference type="ARBA" id="ARBA00022801"/>
    </source>
</evidence>
<dbReference type="GO" id="GO:0003677">
    <property type="term" value="F:DNA binding"/>
    <property type="evidence" value="ECO:0007669"/>
    <property type="project" value="UniProtKB-UniRule"/>
</dbReference>
<proteinExistence type="inferred from homology"/>
<dbReference type="InterPro" id="IPR005259">
    <property type="entry name" value="PriA"/>
</dbReference>
<dbReference type="GO" id="GO:0006270">
    <property type="term" value="P:DNA replication initiation"/>
    <property type="evidence" value="ECO:0007669"/>
    <property type="project" value="TreeGrafter"/>
</dbReference>
<dbReference type="RefSeq" id="WP_138095182.1">
    <property type="nucleotide sequence ID" value="NZ_CP040428.1"/>
</dbReference>
<accession>A0A4P8YHT7</accession>
<dbReference type="PROSITE" id="PS51194">
    <property type="entry name" value="HELICASE_CTER"/>
    <property type="match status" value="1"/>
</dbReference>
<dbReference type="Pfam" id="PF18074">
    <property type="entry name" value="PriA_C"/>
    <property type="match status" value="1"/>
</dbReference>
<dbReference type="NCBIfam" id="TIGR00595">
    <property type="entry name" value="priA"/>
    <property type="match status" value="1"/>
</dbReference>
<comment type="function">
    <text evidence="12">Initiates the restart of stalled replication forks, which reloads the replicative helicase on sites other than the origin of replication. Recognizes and binds to abandoned replication forks and remodels them to uncover a helicase loading site. Promotes assembly of the primosome at these replication forks.</text>
</comment>
<organism evidence="15 16">
    <name type="scientific">Jejubacter calystegiae</name>
    <dbReference type="NCBI Taxonomy" id="2579935"/>
    <lineage>
        <taxon>Bacteria</taxon>
        <taxon>Pseudomonadati</taxon>
        <taxon>Pseudomonadota</taxon>
        <taxon>Gammaproteobacteria</taxon>
        <taxon>Enterobacterales</taxon>
        <taxon>Enterobacteriaceae</taxon>
        <taxon>Jejubacter</taxon>
    </lineage>
</organism>
<evidence type="ECO:0000256" key="11">
    <source>
        <dbReference type="ARBA" id="ARBA00048988"/>
    </source>
</evidence>
<dbReference type="Pfam" id="PF00270">
    <property type="entry name" value="DEAD"/>
    <property type="match status" value="1"/>
</dbReference>
<keyword evidence="8 12" id="KW-0067">ATP-binding</keyword>
<keyword evidence="1 12" id="KW-0639">Primosome</keyword>
<dbReference type="NCBIfam" id="NF004067">
    <property type="entry name" value="PRK05580.1-4"/>
    <property type="match status" value="1"/>
</dbReference>
<dbReference type="Gene3D" id="3.40.1440.60">
    <property type="entry name" value="PriA, 3(prime) DNA-binding domain"/>
    <property type="match status" value="1"/>
</dbReference>
<dbReference type="InterPro" id="IPR014001">
    <property type="entry name" value="Helicase_ATP-bd"/>
</dbReference>
<dbReference type="CDD" id="cd18804">
    <property type="entry name" value="SF2_C_priA"/>
    <property type="match status" value="1"/>
</dbReference>
<evidence type="ECO:0000256" key="9">
    <source>
        <dbReference type="ARBA" id="ARBA00023125"/>
    </source>
</evidence>
<feature type="domain" description="Helicase C-terminal" evidence="14">
    <location>
        <begin position="446"/>
        <end position="629"/>
    </location>
</feature>
<dbReference type="GO" id="GO:0008270">
    <property type="term" value="F:zinc ion binding"/>
    <property type="evidence" value="ECO:0007669"/>
    <property type="project" value="UniProtKB-UniRule"/>
</dbReference>
<keyword evidence="5 12" id="KW-0378">Hydrolase</keyword>
<dbReference type="Gene3D" id="3.40.50.300">
    <property type="entry name" value="P-loop containing nucleotide triphosphate hydrolases"/>
    <property type="match status" value="2"/>
</dbReference>
<dbReference type="FunFam" id="3.40.50.300:FF:001397">
    <property type="entry name" value="Primosomal protein N"/>
    <property type="match status" value="1"/>
</dbReference>
<feature type="binding site" evidence="12">
    <location>
        <position position="475"/>
    </location>
    <ligand>
        <name>Zn(2+)</name>
        <dbReference type="ChEBI" id="CHEBI:29105"/>
        <label>1</label>
    </ligand>
</feature>
<dbReference type="EMBL" id="CP040428">
    <property type="protein sequence ID" value="QCT19298.1"/>
    <property type="molecule type" value="Genomic_DNA"/>
</dbReference>
<dbReference type="InterPro" id="IPR011545">
    <property type="entry name" value="DEAD/DEAH_box_helicase_dom"/>
</dbReference>
<dbReference type="Pfam" id="PF21213">
    <property type="entry name" value="WHD_PriA"/>
    <property type="match status" value="1"/>
</dbReference>